<evidence type="ECO:0000256" key="2">
    <source>
        <dbReference type="ARBA" id="ARBA00006283"/>
    </source>
</evidence>
<feature type="domain" description="Histone deacetylase complex subunit SAP30 Sin3 binding" evidence="8">
    <location>
        <begin position="104"/>
        <end position="140"/>
    </location>
</feature>
<evidence type="ECO:0000256" key="7">
    <source>
        <dbReference type="SAM" id="MobiDB-lite"/>
    </source>
</evidence>
<dbReference type="InterPro" id="IPR025718">
    <property type="entry name" value="SAP30_Sin3-bd"/>
</dbReference>
<evidence type="ECO:0000256" key="4">
    <source>
        <dbReference type="ARBA" id="ARBA00023015"/>
    </source>
</evidence>
<accession>U4LRT7</accession>
<reference evidence="9 10" key="1">
    <citation type="journal article" date="2013" name="PLoS Genet.">
        <title>The genome and development-dependent transcriptomes of Pyronema confluens: a window into fungal evolution.</title>
        <authorList>
            <person name="Traeger S."/>
            <person name="Altegoer F."/>
            <person name="Freitag M."/>
            <person name="Gabaldon T."/>
            <person name="Kempken F."/>
            <person name="Kumar A."/>
            <person name="Marcet-Houben M."/>
            <person name="Poggeler S."/>
            <person name="Stajich J.E."/>
            <person name="Nowrousian M."/>
        </authorList>
    </citation>
    <scope>NUCLEOTIDE SEQUENCE [LARGE SCALE GENOMIC DNA]</scope>
    <source>
        <strain evidence="10">CBS 100304</strain>
        <tissue evidence="9">Vegetative mycelium</tissue>
    </source>
</reference>
<dbReference type="PANTHER" id="PTHR13286:SF23">
    <property type="entry name" value="HISTONE DEACETYLASE COMPLEX SUBUNIT SAP30 SIN3 BINDING DOMAIN-CONTAINING PROTEIN"/>
    <property type="match status" value="1"/>
</dbReference>
<protein>
    <recommendedName>
        <fullName evidence="8">Histone deacetylase complex subunit SAP30 Sin3 binding domain-containing protein</fullName>
    </recommendedName>
</protein>
<dbReference type="PANTHER" id="PTHR13286">
    <property type="entry name" value="SAP30"/>
    <property type="match status" value="1"/>
</dbReference>
<evidence type="ECO:0000256" key="1">
    <source>
        <dbReference type="ARBA" id="ARBA00004123"/>
    </source>
</evidence>
<gene>
    <name evidence="9" type="ORF">PCON_04165</name>
</gene>
<name>U4LRT7_PYROM</name>
<dbReference type="Proteomes" id="UP000018144">
    <property type="component" value="Unassembled WGS sequence"/>
</dbReference>
<dbReference type="InterPro" id="IPR038291">
    <property type="entry name" value="SAP30_C_sf"/>
</dbReference>
<sequence>MPPARPDSSRPKAVTNNSSTDKRRPAAAAPALEKQPSNVSTAVNANGAHAHEGIEGSQIPWDDIPLDVLHKYRMAYRLPVPSASQSFNHIVLSSGIGKKSPSRVRARTSKEQLATAVRKNFNAQPIQENDVIVNFLYSVKNQDKKFKLLFPPPNVR</sequence>
<keyword evidence="5" id="KW-0804">Transcription</keyword>
<dbReference type="Pfam" id="PF13867">
    <property type="entry name" value="SAP30_Sin3_bdg"/>
    <property type="match status" value="1"/>
</dbReference>
<dbReference type="GO" id="GO:0005634">
    <property type="term" value="C:nucleus"/>
    <property type="evidence" value="ECO:0007669"/>
    <property type="project" value="UniProtKB-SubCell"/>
</dbReference>
<dbReference type="InterPro" id="IPR024145">
    <property type="entry name" value="His_deAcase_SAP30/SAP30L"/>
</dbReference>
<comment type="subcellular location">
    <subcellularLocation>
        <location evidence="1">Nucleus</location>
    </subcellularLocation>
</comment>
<dbReference type="OrthoDB" id="510958at2759"/>
<keyword evidence="3" id="KW-0678">Repressor</keyword>
<keyword evidence="10" id="KW-1185">Reference proteome</keyword>
<dbReference type="EMBL" id="HF936600">
    <property type="protein sequence ID" value="CCX34670.1"/>
    <property type="molecule type" value="Genomic_DNA"/>
</dbReference>
<dbReference type="OMA" id="HEYRYAY"/>
<evidence type="ECO:0000256" key="6">
    <source>
        <dbReference type="ARBA" id="ARBA00023242"/>
    </source>
</evidence>
<organism evidence="9 10">
    <name type="scientific">Pyronema omphalodes (strain CBS 100304)</name>
    <name type="common">Pyronema confluens</name>
    <dbReference type="NCBI Taxonomy" id="1076935"/>
    <lineage>
        <taxon>Eukaryota</taxon>
        <taxon>Fungi</taxon>
        <taxon>Dikarya</taxon>
        <taxon>Ascomycota</taxon>
        <taxon>Pezizomycotina</taxon>
        <taxon>Pezizomycetes</taxon>
        <taxon>Pezizales</taxon>
        <taxon>Pyronemataceae</taxon>
        <taxon>Pyronema</taxon>
    </lineage>
</organism>
<dbReference type="Gene3D" id="6.10.160.20">
    <property type="match status" value="1"/>
</dbReference>
<evidence type="ECO:0000256" key="3">
    <source>
        <dbReference type="ARBA" id="ARBA00022491"/>
    </source>
</evidence>
<dbReference type="AlphaFoldDB" id="U4LRT7"/>
<feature type="region of interest" description="Disordered" evidence="7">
    <location>
        <begin position="1"/>
        <end position="57"/>
    </location>
</feature>
<keyword evidence="6" id="KW-0539">Nucleus</keyword>
<dbReference type="eggNOG" id="ENOG502S86X">
    <property type="taxonomic scope" value="Eukaryota"/>
</dbReference>
<comment type="similarity">
    <text evidence="2">Belongs to the SAP30 family.</text>
</comment>
<feature type="compositionally biased region" description="Polar residues" evidence="7">
    <location>
        <begin position="35"/>
        <end position="44"/>
    </location>
</feature>
<proteinExistence type="inferred from homology"/>
<evidence type="ECO:0000313" key="10">
    <source>
        <dbReference type="Proteomes" id="UP000018144"/>
    </source>
</evidence>
<evidence type="ECO:0000313" key="9">
    <source>
        <dbReference type="EMBL" id="CCX34670.1"/>
    </source>
</evidence>
<evidence type="ECO:0000259" key="8">
    <source>
        <dbReference type="Pfam" id="PF13867"/>
    </source>
</evidence>
<keyword evidence="4" id="KW-0805">Transcription regulation</keyword>
<evidence type="ECO:0000256" key="5">
    <source>
        <dbReference type="ARBA" id="ARBA00023163"/>
    </source>
</evidence>